<accession>A0AAN9VA05</accession>
<evidence type="ECO:0000313" key="1">
    <source>
        <dbReference type="EMBL" id="KAK7757289.1"/>
    </source>
</evidence>
<dbReference type="PANTHER" id="PTHR21705:SF11">
    <property type="entry name" value="FHIP FAMILY PROTEIN CG3558"/>
    <property type="match status" value="1"/>
</dbReference>
<dbReference type="EMBL" id="JAKJXP020000003">
    <property type="protein sequence ID" value="KAK7757289.1"/>
    <property type="molecule type" value="Genomic_DNA"/>
</dbReference>
<organism evidence="1 2">
    <name type="scientific">Diatrype stigma</name>
    <dbReference type="NCBI Taxonomy" id="117547"/>
    <lineage>
        <taxon>Eukaryota</taxon>
        <taxon>Fungi</taxon>
        <taxon>Dikarya</taxon>
        <taxon>Ascomycota</taxon>
        <taxon>Pezizomycotina</taxon>
        <taxon>Sordariomycetes</taxon>
        <taxon>Xylariomycetidae</taxon>
        <taxon>Xylariales</taxon>
        <taxon>Diatrypaceae</taxon>
        <taxon>Diatrype</taxon>
    </lineage>
</organism>
<gene>
    <name evidence="1" type="ORF">SLS62_000839</name>
</gene>
<dbReference type="AlphaFoldDB" id="A0AAN9VA05"/>
<reference evidence="1 2" key="1">
    <citation type="submission" date="2024-02" db="EMBL/GenBank/DDBJ databases">
        <title>De novo assembly and annotation of 12 fungi associated with fruit tree decline syndrome in Ontario, Canada.</title>
        <authorList>
            <person name="Sulman M."/>
            <person name="Ellouze W."/>
            <person name="Ilyukhin E."/>
        </authorList>
    </citation>
    <scope>NUCLEOTIDE SEQUENCE [LARGE SCALE GENOMIC DNA]</scope>
    <source>
        <strain evidence="1 2">M11/M66-122</strain>
    </source>
</reference>
<comment type="caution">
    <text evidence="1">The sequence shown here is derived from an EMBL/GenBank/DDBJ whole genome shotgun (WGS) entry which is preliminary data.</text>
</comment>
<protein>
    <submittedName>
        <fullName evidence="1">Uncharacterized protein</fullName>
    </submittedName>
</protein>
<keyword evidence="2" id="KW-1185">Reference proteome</keyword>
<proteinExistence type="predicted"/>
<dbReference type="PANTHER" id="PTHR21705">
    <property type="entry name" value="RAI16 PROTEIN-RELATED"/>
    <property type="match status" value="1"/>
</dbReference>
<dbReference type="Pfam" id="PF10257">
    <property type="entry name" value="RAI16-like"/>
    <property type="match status" value="1"/>
</dbReference>
<dbReference type="InterPro" id="IPR019384">
    <property type="entry name" value="FHIP"/>
</dbReference>
<sequence length="353" mass="40640">MDFWSRLVANTPLSSRTSKDAARDPIRRRQRFEKEYSQLLQIWRNASNLSKDVEAAENIEIRLQELTNMLVDESRRPLPHPCISFCSRKQIYIYVAKIATSSNNEWVIREAVLFFATLIESEEEAFVETEAFSSSLTALMVRITGANSIRLGSDTEVRVVELAFNITTKIRLEPHILPAWFKLPNGAGNPDDKFKDERERFAGKRQREDFPLFYVLMDYIHSEGKIGDFARTGLLYIIEAASNSVELEQWVVESDLSTLMATGLGALYSQLSRKLVVDHPPHKLPPVLAFSDYQHPETTFEIVSSCSPDFQLHLETFLSHLLFWQDVLNHCRSTEIRSTLLEHFQVIFLQQLL</sequence>
<dbReference type="Proteomes" id="UP001320420">
    <property type="component" value="Unassembled WGS sequence"/>
</dbReference>
<evidence type="ECO:0000313" key="2">
    <source>
        <dbReference type="Proteomes" id="UP001320420"/>
    </source>
</evidence>
<name>A0AAN9VA05_9PEZI</name>